<dbReference type="Gene3D" id="2.160.10.10">
    <property type="entry name" value="Hexapeptide repeat proteins"/>
    <property type="match status" value="1"/>
</dbReference>
<proteinExistence type="inferred from homology"/>
<evidence type="ECO:0000256" key="1">
    <source>
        <dbReference type="ARBA" id="ARBA00007274"/>
    </source>
</evidence>
<dbReference type="PANTHER" id="PTHR43300">
    <property type="entry name" value="ACETYLTRANSFERASE"/>
    <property type="match status" value="1"/>
</dbReference>
<evidence type="ECO:0000313" key="6">
    <source>
        <dbReference type="Proteomes" id="UP000186230"/>
    </source>
</evidence>
<dbReference type="Proteomes" id="UP000186230">
    <property type="component" value="Chromosome"/>
</dbReference>
<keyword evidence="4" id="KW-0012">Acyltransferase</keyword>
<evidence type="ECO:0000313" key="5">
    <source>
        <dbReference type="EMBL" id="APU66799.1"/>
    </source>
</evidence>
<dbReference type="AlphaFoldDB" id="A0A1L7HZN7"/>
<comment type="similarity">
    <text evidence="1">Belongs to the transferase hexapeptide repeat family.</text>
</comment>
<dbReference type="Gene3D" id="3.40.50.20">
    <property type="match status" value="1"/>
</dbReference>
<evidence type="ECO:0000256" key="2">
    <source>
        <dbReference type="ARBA" id="ARBA00022679"/>
    </source>
</evidence>
<sequence>MIDDNPEIENFQGFSVELPAEIAGNSEVVLAIGNNKIRQKLSRKLSVNFSRALIHTKAHISENIQIGDGSVVMAMAVIHPDVQIGNHSIINTGAIVEHDAVLGDFVHISPGAVVTGNAKIGEGTHIGAGATLIPGVKIGKWATIGAGAVIISDVPDYAVVVGNPGKIVKFNKTEDE</sequence>
<organism evidence="5 6">
    <name type="scientific">Christiangramia flava JLT2011</name>
    <dbReference type="NCBI Taxonomy" id="1229726"/>
    <lineage>
        <taxon>Bacteria</taxon>
        <taxon>Pseudomonadati</taxon>
        <taxon>Bacteroidota</taxon>
        <taxon>Flavobacteriia</taxon>
        <taxon>Flavobacteriales</taxon>
        <taxon>Flavobacteriaceae</taxon>
        <taxon>Christiangramia</taxon>
    </lineage>
</organism>
<keyword evidence="3" id="KW-0677">Repeat</keyword>
<dbReference type="NCBIfam" id="TIGR03570">
    <property type="entry name" value="NeuD_NnaD"/>
    <property type="match status" value="1"/>
</dbReference>
<dbReference type="InterPro" id="IPR001451">
    <property type="entry name" value="Hexapep"/>
</dbReference>
<dbReference type="InterPro" id="IPR020019">
    <property type="entry name" value="AcTrfase_PglD-like"/>
</dbReference>
<dbReference type="CDD" id="cd03360">
    <property type="entry name" value="LbH_AT_putative"/>
    <property type="match status" value="1"/>
</dbReference>
<dbReference type="STRING" id="1229726.GRFL_0075"/>
<dbReference type="EMBL" id="CP016359">
    <property type="protein sequence ID" value="APU66799.1"/>
    <property type="molecule type" value="Genomic_DNA"/>
</dbReference>
<dbReference type="GO" id="GO:0016746">
    <property type="term" value="F:acyltransferase activity"/>
    <property type="evidence" value="ECO:0007669"/>
    <property type="project" value="UniProtKB-KW"/>
</dbReference>
<evidence type="ECO:0000256" key="3">
    <source>
        <dbReference type="ARBA" id="ARBA00022737"/>
    </source>
</evidence>
<evidence type="ECO:0000256" key="4">
    <source>
        <dbReference type="ARBA" id="ARBA00023315"/>
    </source>
</evidence>
<protein>
    <submittedName>
        <fullName evidence="5">4-amino-6-deoxy-N-Acetyl-D-hexosaminyl-(Lipid carrier) acetyltrasferase</fullName>
    </submittedName>
</protein>
<reference evidence="5 6" key="1">
    <citation type="submission" date="2016-07" db="EMBL/GenBank/DDBJ databases">
        <title>Multi-omics approach to identify versatile polysaccharide utilization systems of a marine flavobacterium Gramella flava.</title>
        <authorList>
            <person name="Tang K."/>
        </authorList>
    </citation>
    <scope>NUCLEOTIDE SEQUENCE [LARGE SCALE GENOMIC DNA]</scope>
    <source>
        <strain evidence="5 6">JLT2011</strain>
    </source>
</reference>
<dbReference type="Pfam" id="PF00132">
    <property type="entry name" value="Hexapep"/>
    <property type="match status" value="2"/>
</dbReference>
<dbReference type="InterPro" id="IPR018357">
    <property type="entry name" value="Hexapep_transf_CS"/>
</dbReference>
<accession>A0A1L7HZN7</accession>
<keyword evidence="6" id="KW-1185">Reference proteome</keyword>
<dbReference type="InterPro" id="IPR050179">
    <property type="entry name" value="Trans_hexapeptide_repeat"/>
</dbReference>
<dbReference type="SUPFAM" id="SSF51161">
    <property type="entry name" value="Trimeric LpxA-like enzymes"/>
    <property type="match status" value="1"/>
</dbReference>
<dbReference type="InterPro" id="IPR011004">
    <property type="entry name" value="Trimer_LpxA-like_sf"/>
</dbReference>
<gene>
    <name evidence="5" type="ORF">GRFL_0075</name>
</gene>
<dbReference type="PROSITE" id="PS00101">
    <property type="entry name" value="HEXAPEP_TRANSFERASES"/>
    <property type="match status" value="1"/>
</dbReference>
<dbReference type="PANTHER" id="PTHR43300:SF7">
    <property type="entry name" value="UDP-N-ACETYLBACILLOSAMINE N-ACETYLTRANSFERASE"/>
    <property type="match status" value="1"/>
</dbReference>
<name>A0A1L7HZN7_9FLAO</name>
<keyword evidence="2" id="KW-0808">Transferase</keyword>
<dbReference type="KEGG" id="gfl:GRFL_0075"/>